<feature type="transmembrane region" description="Helical" evidence="6">
    <location>
        <begin position="152"/>
        <end position="180"/>
    </location>
</feature>
<accession>A0A4D6KET1</accession>
<comment type="subcellular location">
    <subcellularLocation>
        <location evidence="1">Membrane</location>
        <topology evidence="1">Multi-pass membrane protein</topology>
    </subcellularLocation>
</comment>
<evidence type="ECO:0000256" key="2">
    <source>
        <dbReference type="ARBA" id="ARBA00022692"/>
    </source>
</evidence>
<feature type="transmembrane region" description="Helical" evidence="6">
    <location>
        <begin position="63"/>
        <end position="88"/>
    </location>
</feature>
<feature type="transmembrane region" description="Helical" evidence="6">
    <location>
        <begin position="421"/>
        <end position="443"/>
    </location>
</feature>
<evidence type="ECO:0000256" key="4">
    <source>
        <dbReference type="ARBA" id="ARBA00023136"/>
    </source>
</evidence>
<keyword evidence="3 6" id="KW-1133">Transmembrane helix</keyword>
<evidence type="ECO:0000256" key="3">
    <source>
        <dbReference type="ARBA" id="ARBA00022989"/>
    </source>
</evidence>
<proteinExistence type="inferred from homology"/>
<dbReference type="Gene3D" id="1.20.210.10">
    <property type="entry name" value="Cytochrome c oxidase-like, subunit I domain"/>
    <property type="match status" value="1"/>
</dbReference>
<dbReference type="InterPro" id="IPR036927">
    <property type="entry name" value="Cyt_c_oxase-like_su1_sf"/>
</dbReference>
<evidence type="ECO:0000313" key="8">
    <source>
        <dbReference type="EMBL" id="QCD64473.1"/>
    </source>
</evidence>
<dbReference type="Proteomes" id="UP000297053">
    <property type="component" value="Chromosome"/>
</dbReference>
<reference evidence="8 9" key="1">
    <citation type="submission" date="2019-04" db="EMBL/GenBank/DDBJ databases">
        <title>Complete genome sequence of Arthrobacter sp. ZXY-2 associated with effective atrazine degradation and salt adaptation.</title>
        <authorList>
            <person name="Zhao X."/>
        </authorList>
    </citation>
    <scope>NUCLEOTIDE SEQUENCE [LARGE SCALE GENOMIC DNA]</scope>
    <source>
        <strain evidence="9">ZP60</strain>
    </source>
</reference>
<dbReference type="RefSeq" id="WP_015763895.1">
    <property type="nucleotide sequence ID" value="NZ_CP039375.1"/>
</dbReference>
<dbReference type="GO" id="GO:0004129">
    <property type="term" value="F:cytochrome-c oxidase activity"/>
    <property type="evidence" value="ECO:0007669"/>
    <property type="project" value="InterPro"/>
</dbReference>
<dbReference type="InterPro" id="IPR000883">
    <property type="entry name" value="Cyt_C_Oxase_1"/>
</dbReference>
<dbReference type="SUPFAM" id="SSF81442">
    <property type="entry name" value="Cytochrome c oxidase subunit I-like"/>
    <property type="match status" value="1"/>
</dbReference>
<keyword evidence="5" id="KW-0408">Iron</keyword>
<dbReference type="PANTHER" id="PTHR10422:SF18">
    <property type="entry name" value="CYTOCHROME C OXIDASE SUBUNIT 1"/>
    <property type="match status" value="1"/>
</dbReference>
<feature type="transmembrane region" description="Helical" evidence="6">
    <location>
        <begin position="455"/>
        <end position="477"/>
    </location>
</feature>
<dbReference type="GO" id="GO:0009060">
    <property type="term" value="P:aerobic respiration"/>
    <property type="evidence" value="ECO:0007669"/>
    <property type="project" value="InterPro"/>
</dbReference>
<reference evidence="8 9" key="2">
    <citation type="submission" date="2019-04" db="EMBL/GenBank/DDBJ databases">
        <authorList>
            <person name="Yang S."/>
            <person name="Wei W."/>
        </authorList>
    </citation>
    <scope>NUCLEOTIDE SEQUENCE [LARGE SCALE GENOMIC DNA]</scope>
    <source>
        <strain evidence="9">ZP60</strain>
    </source>
</reference>
<dbReference type="InterPro" id="IPR023615">
    <property type="entry name" value="Cyt_c_Oxase_su1_BS"/>
</dbReference>
<feature type="transmembrane region" description="Helical" evidence="6">
    <location>
        <begin position="310"/>
        <end position="331"/>
    </location>
</feature>
<keyword evidence="5" id="KW-0813">Transport</keyword>
<feature type="transmembrane region" description="Helical" evidence="6">
    <location>
        <begin position="109"/>
        <end position="132"/>
    </location>
</feature>
<keyword evidence="5" id="KW-0479">Metal-binding</keyword>
<feature type="transmembrane region" description="Helical" evidence="6">
    <location>
        <begin position="279"/>
        <end position="298"/>
    </location>
</feature>
<evidence type="ECO:0000313" key="9">
    <source>
        <dbReference type="Proteomes" id="UP000297053"/>
    </source>
</evidence>
<organism evidence="8 9">
    <name type="scientific">Halomicrobium mukohataei</name>
    <dbReference type="NCBI Taxonomy" id="57705"/>
    <lineage>
        <taxon>Archaea</taxon>
        <taxon>Methanobacteriati</taxon>
        <taxon>Methanobacteriota</taxon>
        <taxon>Stenosarchaea group</taxon>
        <taxon>Halobacteria</taxon>
        <taxon>Halobacteriales</taxon>
        <taxon>Haloarculaceae</taxon>
        <taxon>Halomicrobium</taxon>
    </lineage>
</organism>
<dbReference type="OMA" id="RRYYTYP"/>
<feature type="transmembrane region" description="Helical" evidence="6">
    <location>
        <begin position="192"/>
        <end position="220"/>
    </location>
</feature>
<feature type="transmembrane region" description="Helical" evidence="6">
    <location>
        <begin position="21"/>
        <end position="43"/>
    </location>
</feature>
<keyword evidence="5" id="KW-0349">Heme</keyword>
<dbReference type="Pfam" id="PF00115">
    <property type="entry name" value="COX1"/>
    <property type="match status" value="1"/>
</dbReference>
<feature type="transmembrane region" description="Helical" evidence="6">
    <location>
        <begin position="343"/>
        <end position="366"/>
    </location>
</feature>
<dbReference type="GO" id="GO:0016020">
    <property type="term" value="C:membrane"/>
    <property type="evidence" value="ECO:0007669"/>
    <property type="project" value="UniProtKB-SubCell"/>
</dbReference>
<evidence type="ECO:0000256" key="6">
    <source>
        <dbReference type="SAM" id="Phobius"/>
    </source>
</evidence>
<dbReference type="GO" id="GO:0020037">
    <property type="term" value="F:heme binding"/>
    <property type="evidence" value="ECO:0007669"/>
    <property type="project" value="InterPro"/>
</dbReference>
<dbReference type="AlphaFoldDB" id="A0A4D6KET1"/>
<feature type="transmembrane region" description="Helical" evidence="6">
    <location>
        <begin position="386"/>
        <end position="409"/>
    </location>
</feature>
<feature type="transmembrane region" description="Helical" evidence="6">
    <location>
        <begin position="251"/>
        <end position="267"/>
    </location>
</feature>
<dbReference type="EMBL" id="CP039375">
    <property type="protein sequence ID" value="QCD64473.1"/>
    <property type="molecule type" value="Genomic_DNA"/>
</dbReference>
<evidence type="ECO:0000256" key="1">
    <source>
        <dbReference type="ARBA" id="ARBA00004141"/>
    </source>
</evidence>
<evidence type="ECO:0000256" key="5">
    <source>
        <dbReference type="RuleBase" id="RU000370"/>
    </source>
</evidence>
<keyword evidence="4 6" id="KW-0472">Membrane</keyword>
<dbReference type="PROSITE" id="PS50855">
    <property type="entry name" value="COX1"/>
    <property type="match status" value="1"/>
</dbReference>
<evidence type="ECO:0000259" key="7">
    <source>
        <dbReference type="PROSITE" id="PS50855"/>
    </source>
</evidence>
<dbReference type="PANTHER" id="PTHR10422">
    <property type="entry name" value="CYTOCHROME C OXIDASE SUBUNIT 1"/>
    <property type="match status" value="1"/>
</dbReference>
<dbReference type="GeneID" id="42177676"/>
<protein>
    <submittedName>
        <fullName evidence="8">Cytochrome-c oxidase</fullName>
    </submittedName>
</protein>
<dbReference type="PRINTS" id="PR01165">
    <property type="entry name" value="CYCOXIDASEI"/>
</dbReference>
<dbReference type="PROSITE" id="PS00077">
    <property type="entry name" value="COX1_CUB"/>
    <property type="match status" value="1"/>
</dbReference>
<keyword evidence="2 5" id="KW-0812">Transmembrane</keyword>
<feature type="domain" description="Cytochrome oxidase subunit I profile" evidence="7">
    <location>
        <begin position="12"/>
        <end position="511"/>
    </location>
</feature>
<keyword evidence="5" id="KW-0249">Electron transport</keyword>
<gene>
    <name evidence="8" type="ORF">E5139_02025</name>
</gene>
<sequence length="511" mass="55796">MTDRRPGVLSPWLTTLDHRDIGRYYLLFGALSGVWGGTDALAVRTELLSPAVDLWPPGTYDAFFTTHGVTMLFFFATPVAFGFANYLVPLLIGADDMAFPRVNATAFWLLPPALVLARAGTVGHLLGVGWLAPPATGWTMYPPLSVEGPGLGFDFLLLGLHLAGVSTILSAVNLIVTIVMERESVTWATLDIYSWSMLTTAGLVLFAFPVLGSTLLMLLLDRHVGTVFFATDGGGPILFQHLFWFFGHPEVYILILPAMGLISHILPRFAGRRLFGFRYVVYSTLAIGVLSFGVWAHHMFTTGIDPRLQASFMAVSLAIAVPSAVKTFNWITTLWNGRVRLTAPMLFCLAAVSLFVLGGVTGVFLASIPVDLVLHGTAFVVGHFHLLLVGTITTALFAASYYWFPLIVGRWYDPGLARAHFWLTAVGTVLAFCPLLVAGALGLPRRMATYPADFAVWHTIATVGAYIIATGQLLWLLNVVTAVRNGELVENCPVPRSIDHEWRTRDDTSRD</sequence>
<dbReference type="GO" id="GO:0022904">
    <property type="term" value="P:respiratory electron transport chain"/>
    <property type="evidence" value="ECO:0007669"/>
    <property type="project" value="TreeGrafter"/>
</dbReference>
<dbReference type="KEGG" id="halz:E5139_02025"/>
<comment type="similarity">
    <text evidence="5">Belongs to the heme-copper respiratory oxidase family.</text>
</comment>
<dbReference type="GO" id="GO:0015990">
    <property type="term" value="P:electron transport coupled proton transport"/>
    <property type="evidence" value="ECO:0007669"/>
    <property type="project" value="TreeGrafter"/>
</dbReference>
<keyword evidence="5" id="KW-0679">Respiratory chain</keyword>
<name>A0A4D6KET1_9EURY</name>
<dbReference type="InterPro" id="IPR023616">
    <property type="entry name" value="Cyt_c_oxase-like_su1_dom"/>
</dbReference>